<comment type="subcellular location">
    <subcellularLocation>
        <location evidence="4">Secreted</location>
        <location evidence="4">Extracellular space</location>
        <location evidence="4">Apoplast</location>
    </subcellularLocation>
</comment>
<comment type="function">
    <text evidence="4">Dirigent proteins impart stereoselectivity on the phenoxy radical-coupling reaction, yielding optically active lignans from two molecules of coniferyl alcohol in the biosynthesis of lignans, flavonolignans, and alkaloids and thus plays a central role in plant secondary metabolism.</text>
</comment>
<dbReference type="PANTHER" id="PTHR21495">
    <property type="entry name" value="NUCLEOPORIN-RELATED"/>
    <property type="match status" value="1"/>
</dbReference>
<proteinExistence type="inferred from homology"/>
<keyword evidence="5" id="KW-0472">Membrane</keyword>
<feature type="signal peptide" evidence="4">
    <location>
        <begin position="1"/>
        <end position="23"/>
    </location>
</feature>
<gene>
    <name evidence="6" type="ORF">WN944_004648</name>
</gene>
<dbReference type="GO" id="GO:0048046">
    <property type="term" value="C:apoplast"/>
    <property type="evidence" value="ECO:0007669"/>
    <property type="project" value="UniProtKB-SubCell"/>
</dbReference>
<dbReference type="GO" id="GO:0009699">
    <property type="term" value="P:phenylpropanoid biosynthetic process"/>
    <property type="evidence" value="ECO:0007669"/>
    <property type="project" value="UniProtKB-ARBA"/>
</dbReference>
<feature type="chain" id="PRO_5042666533" description="Dirigent protein" evidence="4">
    <location>
        <begin position="24"/>
        <end position="416"/>
    </location>
</feature>
<feature type="transmembrane region" description="Helical" evidence="5">
    <location>
        <begin position="218"/>
        <end position="249"/>
    </location>
</feature>
<name>A0AAP0QGI4_9ROSI</name>
<keyword evidence="3 4" id="KW-0964">Secreted</keyword>
<keyword evidence="4" id="KW-0732">Signal</keyword>
<keyword evidence="5" id="KW-0812">Transmembrane</keyword>
<evidence type="ECO:0000256" key="5">
    <source>
        <dbReference type="SAM" id="Phobius"/>
    </source>
</evidence>
<reference evidence="6 7" key="1">
    <citation type="submission" date="2024-05" db="EMBL/GenBank/DDBJ databases">
        <title>Haplotype-resolved chromosome-level genome assembly of Huyou (Citrus changshanensis).</title>
        <authorList>
            <person name="Miao C."/>
            <person name="Chen W."/>
            <person name="Wu Y."/>
            <person name="Wang L."/>
            <person name="Zhao S."/>
            <person name="Grierson D."/>
            <person name="Xu C."/>
            <person name="Chen K."/>
        </authorList>
    </citation>
    <scope>NUCLEOTIDE SEQUENCE [LARGE SCALE GENOMIC DNA]</scope>
    <source>
        <strain evidence="6">01-14</strain>
        <tissue evidence="6">Leaf</tissue>
    </source>
</reference>
<dbReference type="Proteomes" id="UP001428341">
    <property type="component" value="Unassembled WGS sequence"/>
</dbReference>
<keyword evidence="4" id="KW-0052">Apoplast</keyword>
<dbReference type="Pfam" id="PF03018">
    <property type="entry name" value="Dirigent"/>
    <property type="match status" value="2"/>
</dbReference>
<comment type="similarity">
    <text evidence="1 4">Belongs to the plant dirigent protein family.</text>
</comment>
<organism evidence="6 7">
    <name type="scientific">Citrus x changshan-huyou</name>
    <dbReference type="NCBI Taxonomy" id="2935761"/>
    <lineage>
        <taxon>Eukaryota</taxon>
        <taxon>Viridiplantae</taxon>
        <taxon>Streptophyta</taxon>
        <taxon>Embryophyta</taxon>
        <taxon>Tracheophyta</taxon>
        <taxon>Spermatophyta</taxon>
        <taxon>Magnoliopsida</taxon>
        <taxon>eudicotyledons</taxon>
        <taxon>Gunneridae</taxon>
        <taxon>Pentapetalae</taxon>
        <taxon>rosids</taxon>
        <taxon>malvids</taxon>
        <taxon>Sapindales</taxon>
        <taxon>Rutaceae</taxon>
        <taxon>Aurantioideae</taxon>
        <taxon>Citrus</taxon>
    </lineage>
</organism>
<evidence type="ECO:0000313" key="6">
    <source>
        <dbReference type="EMBL" id="KAK9193947.1"/>
    </source>
</evidence>
<comment type="caution">
    <text evidence="6">The sequence shown here is derived from an EMBL/GenBank/DDBJ whole genome shotgun (WGS) entry which is preliminary data.</text>
</comment>
<keyword evidence="5" id="KW-1133">Transmembrane helix</keyword>
<evidence type="ECO:0000256" key="3">
    <source>
        <dbReference type="ARBA" id="ARBA00022525"/>
    </source>
</evidence>
<dbReference type="InterPro" id="IPR044859">
    <property type="entry name" value="Allene_oxi_cyc_Dirigent"/>
</dbReference>
<evidence type="ECO:0000313" key="7">
    <source>
        <dbReference type="Proteomes" id="UP001428341"/>
    </source>
</evidence>
<evidence type="ECO:0000256" key="4">
    <source>
        <dbReference type="RuleBase" id="RU363099"/>
    </source>
</evidence>
<dbReference type="EMBL" id="JBCGBO010000006">
    <property type="protein sequence ID" value="KAK9193947.1"/>
    <property type="molecule type" value="Genomic_DNA"/>
</dbReference>
<accession>A0AAP0QGI4</accession>
<comment type="subunit">
    <text evidence="2 4">Homodimer.</text>
</comment>
<protein>
    <recommendedName>
        <fullName evidence="4">Dirigent protein</fullName>
    </recommendedName>
</protein>
<dbReference type="AlphaFoldDB" id="A0AAP0QGI4"/>
<dbReference type="InterPro" id="IPR004265">
    <property type="entry name" value="Dirigent"/>
</dbReference>
<sequence length="416" mass="45905">MVTTFRKLISVLLILISLTLVTAKSRHFSRTLSPSSQKLRKEKLSHLHFYFHDIVSGKNPTAVRVAQAAMTNHSPTLFGVVVMIDDPLTMEPEPSSKLVGRAQGIYASASQNETGLLMAMNFSFMEGKYNGSTLSVLGRNAVLSTVREMPIVGGSGLFRFARGYAQAKTHAFDPKTGDAVVDNTSRPPPTTQILHYIGRQDQNQNHLYFFFSSPQTHFAFLIFFFTMATTFPKLTSILHILISITLVAAKSDRFSKTLSPSSVKLSKQKLSHLHFYLHDKVSGQNATAVRVAQATMTNQSPTFFGAVIMFDDALTMEPERNSKLVGRAQGMYGSASQTETGLAVVMNFAFMEGKYNGSTLSVMGRNAVFSTVREMPIIGGSGLFRFGRGYVQAKTHTIDLKTGDAVVEYNVYVFHY</sequence>
<dbReference type="Gene3D" id="2.40.480.10">
    <property type="entry name" value="Allene oxide cyclase-like"/>
    <property type="match status" value="2"/>
</dbReference>
<keyword evidence="7" id="KW-1185">Reference proteome</keyword>
<evidence type="ECO:0000256" key="1">
    <source>
        <dbReference type="ARBA" id="ARBA00010746"/>
    </source>
</evidence>
<evidence type="ECO:0000256" key="2">
    <source>
        <dbReference type="ARBA" id="ARBA00011738"/>
    </source>
</evidence>